<dbReference type="AlphaFoldDB" id="D0W4L3"/>
<sequence>MPATAYFFQTTYPKRTLNMQPISHYFIILSEHNIAEYRACLHLQPQNLHLVVTEWIAGQNTHTRFKNTLAQSGKFHGAIHEIGFQDHNKLIGEHPKEIQNWLDTAFKQHCAAHQIKRNAILNITGGTKILSQFLAAYPDTWQELHYQAFQRNSDHINIDRLHSHTLKPIGEITLSNEFSLTDGLKLYADEVKHHSPNPITQQPDSPNLARLRFAAQKMQHPEGGNLFPAVIPALEKAWAKKYPEDQKEIHIGWQEFAPADPETLKPFLDKLIKLIPTQNTIRLEENGLVLPVKYKNKTINQWKKWISGEWFEQLILDWFKENGVADNKLETGLQISLGEGNGNEIDILLFHKNQLTFCELKSDLDLEKNKLTDPLKQLLDQSHNLGKVRRALILSPKIKEKCQAQTSGKEKWMAFERSCTDKKIQIIIAENKEALKILTP</sequence>
<dbReference type="STRING" id="546262.NEICINOT_04611"/>
<reference evidence="1 2" key="1">
    <citation type="submission" date="2009-10" db="EMBL/GenBank/DDBJ databases">
        <authorList>
            <person name="Weinstock G."/>
            <person name="Sodergren E."/>
            <person name="Clifton S."/>
            <person name="Fulton L."/>
            <person name="Fulton B."/>
            <person name="Courtney L."/>
            <person name="Fronick C."/>
            <person name="Harrison M."/>
            <person name="Strong C."/>
            <person name="Farmer C."/>
            <person name="Delahaunty K."/>
            <person name="Markovic C."/>
            <person name="Hall O."/>
            <person name="Minx P."/>
            <person name="Tomlinson C."/>
            <person name="Mitreva M."/>
            <person name="Nelson J."/>
            <person name="Hou S."/>
            <person name="Wollam A."/>
            <person name="Pepin K.H."/>
            <person name="Johnson M."/>
            <person name="Bhonagiri V."/>
            <person name="Nash W.E."/>
            <person name="Warren W."/>
            <person name="Chinwalla A."/>
            <person name="Mardis E.R."/>
            <person name="Wilson R.K."/>
        </authorList>
    </citation>
    <scope>NUCLEOTIDE SEQUENCE [LARGE SCALE GENOMIC DNA]</scope>
    <source>
        <strain evidence="1 2">ATCC 14685</strain>
    </source>
</reference>
<gene>
    <name evidence="1" type="ORF">NEICINOT_04611</name>
</gene>
<protein>
    <recommendedName>
        <fullName evidence="3">DUF1887 family protein</fullName>
    </recommendedName>
</protein>
<proteinExistence type="predicted"/>
<dbReference type="InterPro" id="IPR011335">
    <property type="entry name" value="Restrct_endonuc-II-like"/>
</dbReference>
<dbReference type="EMBL" id="ACDY02000010">
    <property type="protein sequence ID" value="EEZ71158.1"/>
    <property type="molecule type" value="Genomic_DNA"/>
</dbReference>
<evidence type="ECO:0000313" key="1">
    <source>
        <dbReference type="EMBL" id="EEZ71158.1"/>
    </source>
</evidence>
<name>D0W4L3_NEICI</name>
<evidence type="ECO:0000313" key="2">
    <source>
        <dbReference type="Proteomes" id="UP000003294"/>
    </source>
</evidence>
<dbReference type="Gene3D" id="3.40.50.10770">
    <property type="entry name" value="Hypothetical protein VC1899 like domain (Restriction endonuclease-like)"/>
    <property type="match status" value="1"/>
</dbReference>
<evidence type="ECO:0008006" key="3">
    <source>
        <dbReference type="Google" id="ProtNLM"/>
    </source>
</evidence>
<dbReference type="Proteomes" id="UP000003294">
    <property type="component" value="Unassembled WGS sequence"/>
</dbReference>
<organism evidence="1 2">
    <name type="scientific">Neisseria cinerea ATCC 14685</name>
    <dbReference type="NCBI Taxonomy" id="546262"/>
    <lineage>
        <taxon>Bacteria</taxon>
        <taxon>Pseudomonadati</taxon>
        <taxon>Pseudomonadota</taxon>
        <taxon>Betaproteobacteria</taxon>
        <taxon>Neisseriales</taxon>
        <taxon>Neisseriaceae</taxon>
        <taxon>Neisseria</taxon>
    </lineage>
</organism>
<dbReference type="GO" id="GO:0003676">
    <property type="term" value="F:nucleic acid binding"/>
    <property type="evidence" value="ECO:0007669"/>
    <property type="project" value="InterPro"/>
</dbReference>
<comment type="caution">
    <text evidence="1">The sequence shown here is derived from an EMBL/GenBank/DDBJ whole genome shotgun (WGS) entry which is preliminary data.</text>
</comment>
<dbReference type="SUPFAM" id="SSF52980">
    <property type="entry name" value="Restriction endonuclease-like"/>
    <property type="match status" value="1"/>
</dbReference>
<dbReference type="Gene3D" id="3.40.1350.10">
    <property type="match status" value="1"/>
</dbReference>
<accession>D0W4L3</accession>
<dbReference type="InterPro" id="IPR011856">
    <property type="entry name" value="tRNA_endonuc-like_dom_sf"/>
</dbReference>